<dbReference type="AlphaFoldDB" id="A0A3M7PUB6"/>
<dbReference type="GO" id="GO:0016020">
    <property type="term" value="C:membrane"/>
    <property type="evidence" value="ECO:0007669"/>
    <property type="project" value="InterPro"/>
</dbReference>
<sequence length="43" mass="4650">MSAKSTKPKTLSKEEEVLLQDYSRDLSTKSSALFYGNAAIVAA</sequence>
<accession>A0A3M7PUB6</accession>
<dbReference type="STRING" id="10195.A0A3M7PUB6"/>
<proteinExistence type="predicted"/>
<gene>
    <name evidence="1" type="ORF">BpHYR1_043593</name>
</gene>
<dbReference type="InterPro" id="IPR009779">
    <property type="entry name" value="SSR3"/>
</dbReference>
<dbReference type="EMBL" id="REGN01008823">
    <property type="protein sequence ID" value="RNA02593.1"/>
    <property type="molecule type" value="Genomic_DNA"/>
</dbReference>
<feature type="non-terminal residue" evidence="1">
    <location>
        <position position="43"/>
    </location>
</feature>
<comment type="caution">
    <text evidence="1">The sequence shown here is derived from an EMBL/GenBank/DDBJ whole genome shotgun (WGS) entry which is preliminary data.</text>
</comment>
<evidence type="ECO:0000313" key="1">
    <source>
        <dbReference type="EMBL" id="RNA02593.1"/>
    </source>
</evidence>
<dbReference type="Pfam" id="PF07074">
    <property type="entry name" value="TRAP-gamma"/>
    <property type="match status" value="1"/>
</dbReference>
<dbReference type="OrthoDB" id="10059529at2759"/>
<dbReference type="GO" id="GO:0006614">
    <property type="term" value="P:SRP-dependent cotranslational protein targeting to membrane"/>
    <property type="evidence" value="ECO:0007669"/>
    <property type="project" value="InterPro"/>
</dbReference>
<dbReference type="Proteomes" id="UP000276133">
    <property type="component" value="Unassembled WGS sequence"/>
</dbReference>
<name>A0A3M7PUB6_BRAPC</name>
<reference evidence="1 2" key="1">
    <citation type="journal article" date="2018" name="Sci. Rep.">
        <title>Genomic signatures of local adaptation to the degree of environmental predictability in rotifers.</title>
        <authorList>
            <person name="Franch-Gras L."/>
            <person name="Hahn C."/>
            <person name="Garcia-Roger E.M."/>
            <person name="Carmona M.J."/>
            <person name="Serra M."/>
            <person name="Gomez A."/>
        </authorList>
    </citation>
    <scope>NUCLEOTIDE SEQUENCE [LARGE SCALE GENOMIC DNA]</scope>
    <source>
        <strain evidence="1">HYR1</strain>
    </source>
</reference>
<organism evidence="1 2">
    <name type="scientific">Brachionus plicatilis</name>
    <name type="common">Marine rotifer</name>
    <name type="synonym">Brachionus muelleri</name>
    <dbReference type="NCBI Taxonomy" id="10195"/>
    <lineage>
        <taxon>Eukaryota</taxon>
        <taxon>Metazoa</taxon>
        <taxon>Spiralia</taxon>
        <taxon>Gnathifera</taxon>
        <taxon>Rotifera</taxon>
        <taxon>Eurotatoria</taxon>
        <taxon>Monogononta</taxon>
        <taxon>Pseudotrocha</taxon>
        <taxon>Ploima</taxon>
        <taxon>Brachionidae</taxon>
        <taxon>Brachionus</taxon>
    </lineage>
</organism>
<protein>
    <submittedName>
        <fullName evidence="1">Translocon-associated subunit gamma</fullName>
    </submittedName>
</protein>
<keyword evidence="2" id="KW-1185">Reference proteome</keyword>
<evidence type="ECO:0000313" key="2">
    <source>
        <dbReference type="Proteomes" id="UP000276133"/>
    </source>
</evidence>